<dbReference type="STRING" id="3088.A0A383WAM2"/>
<reference evidence="8 9" key="1">
    <citation type="submission" date="2016-10" db="EMBL/GenBank/DDBJ databases">
        <authorList>
            <person name="Cai Z."/>
        </authorList>
    </citation>
    <scope>NUCLEOTIDE SEQUENCE [LARGE SCALE GENOMIC DNA]</scope>
</reference>
<dbReference type="InterPro" id="IPR018129">
    <property type="entry name" value="PEP_COase_Lys_AS"/>
</dbReference>
<comment type="cofactor">
    <cofactor evidence="1">
        <name>Mg(2+)</name>
        <dbReference type="ChEBI" id="CHEBI:18420"/>
    </cofactor>
</comment>
<protein>
    <recommendedName>
        <fullName evidence="3">phosphoenolpyruvate carboxylase</fullName>
        <ecNumber evidence="3">4.1.1.31</ecNumber>
    </recommendedName>
</protein>
<dbReference type="EC" id="4.1.1.31" evidence="3"/>
<dbReference type="GO" id="GO:0005829">
    <property type="term" value="C:cytosol"/>
    <property type="evidence" value="ECO:0007669"/>
    <property type="project" value="TreeGrafter"/>
</dbReference>
<keyword evidence="9" id="KW-1185">Reference proteome</keyword>
<gene>
    <name evidence="8" type="ORF">BQ4739_LOCUS13989</name>
</gene>
<evidence type="ECO:0000256" key="3">
    <source>
        <dbReference type="ARBA" id="ARBA00012305"/>
    </source>
</evidence>
<organism evidence="8 9">
    <name type="scientific">Tetradesmus obliquus</name>
    <name type="common">Green alga</name>
    <name type="synonym">Acutodesmus obliquus</name>
    <dbReference type="NCBI Taxonomy" id="3088"/>
    <lineage>
        <taxon>Eukaryota</taxon>
        <taxon>Viridiplantae</taxon>
        <taxon>Chlorophyta</taxon>
        <taxon>core chlorophytes</taxon>
        <taxon>Chlorophyceae</taxon>
        <taxon>CS clade</taxon>
        <taxon>Sphaeropleales</taxon>
        <taxon>Scenedesmaceae</taxon>
        <taxon>Tetradesmus</taxon>
    </lineage>
</organism>
<dbReference type="PANTHER" id="PTHR30523">
    <property type="entry name" value="PHOSPHOENOLPYRUVATE CARBOXYLASE"/>
    <property type="match status" value="1"/>
</dbReference>
<dbReference type="SUPFAM" id="SSF51621">
    <property type="entry name" value="Phosphoenolpyruvate/pyruvate domain"/>
    <property type="match status" value="2"/>
</dbReference>
<accession>A0A383WAM2</accession>
<comment type="similarity">
    <text evidence="2">Belongs to the PEPCase type 1 family.</text>
</comment>
<dbReference type="GO" id="GO:0015977">
    <property type="term" value="P:carbon fixation"/>
    <property type="evidence" value="ECO:0007669"/>
    <property type="project" value="UniProtKB-KW"/>
</dbReference>
<evidence type="ECO:0000313" key="9">
    <source>
        <dbReference type="Proteomes" id="UP000256970"/>
    </source>
</evidence>
<keyword evidence="6" id="KW-0120">Carbon dioxide fixation</keyword>
<dbReference type="HAMAP" id="MF_00595">
    <property type="entry name" value="PEPcase_type1"/>
    <property type="match status" value="1"/>
</dbReference>
<evidence type="ECO:0000256" key="2">
    <source>
        <dbReference type="ARBA" id="ARBA00008346"/>
    </source>
</evidence>
<dbReference type="Proteomes" id="UP000256970">
    <property type="component" value="Unassembled WGS sequence"/>
</dbReference>
<dbReference type="InterPro" id="IPR015813">
    <property type="entry name" value="Pyrv/PenolPyrv_kinase-like_dom"/>
</dbReference>
<evidence type="ECO:0000256" key="6">
    <source>
        <dbReference type="ARBA" id="ARBA00023300"/>
    </source>
</evidence>
<dbReference type="EMBL" id="FNXT01001197">
    <property type="protein sequence ID" value="SZX73736.1"/>
    <property type="molecule type" value="Genomic_DNA"/>
</dbReference>
<dbReference type="Pfam" id="PF00311">
    <property type="entry name" value="PEPcase"/>
    <property type="match status" value="2"/>
</dbReference>
<dbReference type="InterPro" id="IPR021135">
    <property type="entry name" value="PEP_COase"/>
</dbReference>
<proteinExistence type="inferred from homology"/>
<dbReference type="PANTHER" id="PTHR30523:SF6">
    <property type="entry name" value="PHOSPHOENOLPYRUVATE CARBOXYLASE"/>
    <property type="match status" value="1"/>
</dbReference>
<comment type="catalytic activity">
    <reaction evidence="7">
        <text>oxaloacetate + phosphate = phosphoenolpyruvate + hydrogencarbonate</text>
        <dbReference type="Rhea" id="RHEA:28370"/>
        <dbReference type="ChEBI" id="CHEBI:16452"/>
        <dbReference type="ChEBI" id="CHEBI:17544"/>
        <dbReference type="ChEBI" id="CHEBI:43474"/>
        <dbReference type="ChEBI" id="CHEBI:58702"/>
        <dbReference type="EC" id="4.1.1.31"/>
    </reaction>
</comment>
<dbReference type="GO" id="GO:0006099">
    <property type="term" value="P:tricarboxylic acid cycle"/>
    <property type="evidence" value="ECO:0007669"/>
    <property type="project" value="InterPro"/>
</dbReference>
<sequence>MTDSTDDYNFQSSEISLAPLIEDCNLLGSLLDDALKSEVGTELFSKVERVRALAQCAAQLATKHDGGASRMLSQRMADELMNMSLDEAMPLTRALGHYLGLTSIAELHHRLRRARQEGKNPKSCDEVFERLITEGTHPDDLYHEVTHQSVEIVLTAHPTQVNRRTLQYKHSKIAALLQQHDRPDLTAEERDTVLQDLVREITALWQTDELRRERPTPIDEARGGLHVVEQSLWAAVPAFLRRLSAALKKHTGRELPLNATPIKFGSWMGGDRDGNPNVTAKTTHHVVALSRWMAADLYLREVDVLRFELSMSNCSDTVWQMATEIMEDNRAREDTQDAAAQKLHMFTHPKDSEASKLPDGMVLGTRPGAADESVALTSEASVQVPHELPGQDPEGGSEVNFAVDEDSSSAAATPRGDLSTSFSEQVSLDGQPHSPHAQVPALGSQVAADGTPAAMRWIPGEGSGAEGQSGVGLGGSWQDLQALRQQSTRHNALQMNTAASARLAEVEPPSGAERRRFMSRTTTEALKEARQHQRKGAHPYRVVLGEVRRKLMNTRSRMEEMLQGNLDGIIAAEGSDEWYASEEELAQPLLAVYWSLWECGGGTIADGRLLDLIRRVYSFGMSLLKLDLRQESTRHAETLDAITTYLGYGSYKAWDEDTKCEWITRELETRRPLIPLNMPMTDEVREVLDTFRVAARLGTSSLAAYVISMSRAASDVLAVELLQKEARLMVAAETGKVPDHTNSLRVVPLFETLDDLDASGEVMARLFNNRWYRAHLRSVHDNHQEVMLGYSDSGKDAGRLAANWALYRAQGSLVRISKSCGVKLNLFHGRGGTVGRGGGPTYLAIQSQAPGSVEGMFRITEQGEMVQAKFGIPVVAANQLEIYTTAVLLASMKPPSNPREEAWVANMDALGDLSCNAYRSIVFEHPHFISYFTAATPESELGNLNIGSRPARRKTGASVHNLRAIPWIFAWTQTRLILPSWLGVGDALNQLIRDGKKSELQKMYEEWPFFAATIDLIEMILAKADMRISGLYDDVLVDDAQGKKLGSELRQKFTDTVRAICEVTGHSRLLETNPSLRCLIEMRNPYIDPINILQVEILRRARADPRNPRLREALLITINGIAAGMRNTG</sequence>
<name>A0A383WAM2_TETOB</name>
<dbReference type="GO" id="GO:0008964">
    <property type="term" value="F:phosphoenolpyruvate carboxylase activity"/>
    <property type="evidence" value="ECO:0007669"/>
    <property type="project" value="UniProtKB-EC"/>
</dbReference>
<evidence type="ECO:0000256" key="5">
    <source>
        <dbReference type="ARBA" id="ARBA00023239"/>
    </source>
</evidence>
<evidence type="ECO:0000256" key="7">
    <source>
        <dbReference type="ARBA" id="ARBA00048995"/>
    </source>
</evidence>
<evidence type="ECO:0000313" key="8">
    <source>
        <dbReference type="EMBL" id="SZX73736.1"/>
    </source>
</evidence>
<keyword evidence="5" id="KW-0456">Lyase</keyword>
<dbReference type="PROSITE" id="PS00393">
    <property type="entry name" value="PEPCASE_2"/>
    <property type="match status" value="1"/>
</dbReference>
<evidence type="ECO:0000256" key="4">
    <source>
        <dbReference type="ARBA" id="ARBA00022842"/>
    </source>
</evidence>
<dbReference type="PRINTS" id="PR00150">
    <property type="entry name" value="PEPCARBXLASE"/>
</dbReference>
<evidence type="ECO:0000256" key="1">
    <source>
        <dbReference type="ARBA" id="ARBA00001946"/>
    </source>
</evidence>
<dbReference type="InterPro" id="IPR022805">
    <property type="entry name" value="PEP_COase_bac/pln-type"/>
</dbReference>
<dbReference type="InterPro" id="IPR033129">
    <property type="entry name" value="PEPCASE_His_AS"/>
</dbReference>
<dbReference type="PROSITE" id="PS00781">
    <property type="entry name" value="PEPCASE_1"/>
    <property type="match status" value="1"/>
</dbReference>
<keyword evidence="4" id="KW-0460">Magnesium</keyword>
<dbReference type="AlphaFoldDB" id="A0A383WAM2"/>
<dbReference type="Gene3D" id="1.20.1440.90">
    <property type="entry name" value="Phosphoenolpyruvate/pyruvate domain"/>
    <property type="match status" value="2"/>
</dbReference>